<protein>
    <recommendedName>
        <fullName evidence="10">NAD(P)(+)--arginine ADP-ribosyltransferase</fullName>
        <ecNumber evidence="10">2.4.2.31</ecNumber>
    </recommendedName>
    <alternativeName>
        <fullName evidence="10">Mono(ADP-ribosyl)transferase</fullName>
    </alternativeName>
</protein>
<keyword evidence="3 10" id="KW-0808">Transferase</keyword>
<evidence type="ECO:0000256" key="11">
    <source>
        <dbReference type="SAM" id="Phobius"/>
    </source>
</evidence>
<keyword evidence="5" id="KW-0732">Signal</keyword>
<keyword evidence="7" id="KW-0325">Glycoprotein</keyword>
<dbReference type="PANTHER" id="PTHR10680:SF14">
    <property type="entry name" value="PEPTIDYL-GLYCINE ALPHA-AMIDATING MONOOXYGENASE"/>
    <property type="match status" value="1"/>
</dbReference>
<dbReference type="SUPFAM" id="SSF75011">
    <property type="entry name" value="3-carboxy-cis,cis-mucoante lactonizing enzyme"/>
    <property type="match status" value="1"/>
</dbReference>
<sequence length="1392" mass="153498">MKPVELASKTTAIIIDDEDMNNRRQITNQNMSIGIDQNRTTFNNEETTNGRQLRDHDLEIQDELKVIVLDDKETGNQGQIMIADVAIKGCFSKDVQMVGLKLNGDETLDQNQVPTVLKDSNLTTDSCMKNNQRVVENPTQEVLNIKNTFNEMSTDIGPVVGYANEPLLPLFKACAPLNEILHNMSFYVQLALHETPEQPPDGLTIDESAAIRLYTIEWEAPHRSLYSMLNHTLKMASREELRPYFKYLKIFVTALAKLPCNPPATVWRGVTKDLSEQFPPETLVTWWAFTSCTTNLTVLENNMYLGNAGSRTLFSVEAINGRSVRAHSHFDTEDEILLLPGTHMIVQSQVSPAPDLHIVHLKQIIPEEVLLESPFEGAHLYPKIQRRWYHKKRFIISIGLLAITIIAAVILGAILGTKSSNNQTASITSRYSSALTTNSSAFCGLGLCFAPLYYYQAFIFNVSVTGYYNFTSNSNMDTFGQLYNSSFLPGTPSENLIASSNDDGGNQQFRLYLLLNTSATYILVVRTNTPGVTGAFSISATGSASISFSPINVPGTTRLVISQYSSALTNASEQFCLTGDCSTSTNYYQAFLLNVSISGYYSLQPFSNMDTDGYIYNNSFVSFDPFQNVLAGNNGNAGNNQFGFYILLDTSTIYVLVVTTSSQMATGSFSIFATGLASITFSPINSSDISNLVSAQYSSALTMNSSVFCRLSYCFTPLYYYQAFIFNVSVTGYYLIKSNSNMDTFGLLYNISFIPDTLSENLIASNNDNGGNQQFRLYLWLDTATTYFLVVTTDYPVTTGQFSISVTGLGSISFSPIDASDITGLIKSQYSSMLTNNSQWFCRVGDCSASVYFYQAFLLNVSVAGNYYIESSSKIDTFGYVYNNSFTSLAPSQNLLAYDNDDAGNLQFRLYISLHTDATYILIVTTYSQMVTGPFFIIATGPASVTFSPVNSSDTTSLVTSNYSSILDTGNDQFCRVDNCSTPSFYYQAFGLNVSIAGTYSFQSISNIDTFGYMYNTRFLYSTPSPNIIASNNDGAGNLQFRLYLLLDTTTPYVLVVTTANPNVTGPFLIFATGLASVTFTSINMSVIPNIPANAKWTQNGVTIAGGHGVGDNTNQLYAPFGLFIDNDQTVVIADALNHRIMQWKNSNTTSGQVVAGGNGQGNELNQLNAPSDVLIDKKTDSLIICDWSNQRVVRWPRRSRTTQGEILIDNIDCYGLAMDEQRYLYVSDWIKDEVRRYQVGENNGTAVAGGNGQGDGLNQMGAPKYLFVDRQQNVYVSDNGNHRVMKWNKGAKEGIVVAGGQGQGNALTQFNYPEGIVVDTLGTLYVADSENHRVMRWTQGDKKQGTVTVGGNGQGAGANQLNFVRSLSFDRHGNLYVVDRDNERVQRFSIE</sequence>
<comment type="similarity">
    <text evidence="1 10">Belongs to the Arg-specific ADP-ribosyltransferase family.</text>
</comment>
<evidence type="ECO:0000256" key="6">
    <source>
        <dbReference type="ARBA" id="ARBA00022737"/>
    </source>
</evidence>
<evidence type="ECO:0000256" key="7">
    <source>
        <dbReference type="ARBA" id="ARBA00023180"/>
    </source>
</evidence>
<dbReference type="Pfam" id="PF01436">
    <property type="entry name" value="NHL"/>
    <property type="match status" value="1"/>
</dbReference>
<keyword evidence="2 10" id="KW-0328">Glycosyltransferase</keyword>
<dbReference type="SUPFAM" id="SSF63825">
    <property type="entry name" value="YWTD domain"/>
    <property type="match status" value="1"/>
</dbReference>
<name>A0A821GAJ5_9BILA</name>
<feature type="repeat" description="NHL" evidence="9">
    <location>
        <begin position="1310"/>
        <end position="1341"/>
    </location>
</feature>
<proteinExistence type="inferred from homology"/>
<comment type="catalytic activity">
    <reaction evidence="8 10">
        <text>L-arginyl-[protein] + NAD(+) = N(omega)-(ADP-D-ribosyl)-L-arginyl-[protein] + nicotinamide + H(+)</text>
        <dbReference type="Rhea" id="RHEA:19149"/>
        <dbReference type="Rhea" id="RHEA-COMP:10532"/>
        <dbReference type="Rhea" id="RHEA-COMP:15087"/>
        <dbReference type="ChEBI" id="CHEBI:15378"/>
        <dbReference type="ChEBI" id="CHEBI:17154"/>
        <dbReference type="ChEBI" id="CHEBI:29965"/>
        <dbReference type="ChEBI" id="CHEBI:57540"/>
        <dbReference type="ChEBI" id="CHEBI:142554"/>
        <dbReference type="EC" id="2.4.2.31"/>
    </reaction>
</comment>
<dbReference type="Gene3D" id="3.90.176.10">
    <property type="entry name" value="Toxin ADP-ribosyltransferase, Chain A, domain 1"/>
    <property type="match status" value="1"/>
</dbReference>
<dbReference type="PANTHER" id="PTHR10680">
    <property type="entry name" value="PEPTIDYL-GLYCINE ALPHA-AMIDATING MONOOXYGENASE"/>
    <property type="match status" value="1"/>
</dbReference>
<evidence type="ECO:0000256" key="1">
    <source>
        <dbReference type="ARBA" id="ARBA00009558"/>
    </source>
</evidence>
<dbReference type="PROSITE" id="PS51125">
    <property type="entry name" value="NHL"/>
    <property type="match status" value="1"/>
</dbReference>
<keyword evidence="11" id="KW-1133">Transmembrane helix</keyword>
<accession>A0A821GAJ5</accession>
<keyword evidence="10" id="KW-0520">NAD</keyword>
<dbReference type="EC" id="2.4.2.31" evidence="10"/>
<keyword evidence="10" id="KW-0521">NADP</keyword>
<dbReference type="SUPFAM" id="SSF56399">
    <property type="entry name" value="ADP-ribosylation"/>
    <property type="match status" value="1"/>
</dbReference>
<dbReference type="Gene3D" id="2.40.10.500">
    <property type="match status" value="2"/>
</dbReference>
<evidence type="ECO:0000313" key="12">
    <source>
        <dbReference type="EMBL" id="CAF4665884.1"/>
    </source>
</evidence>
<dbReference type="CDD" id="cd05819">
    <property type="entry name" value="NHL"/>
    <property type="match status" value="1"/>
</dbReference>
<feature type="transmembrane region" description="Helical" evidence="11">
    <location>
        <begin position="394"/>
        <end position="415"/>
    </location>
</feature>
<evidence type="ECO:0000256" key="4">
    <source>
        <dbReference type="ARBA" id="ARBA00022695"/>
    </source>
</evidence>
<dbReference type="InterPro" id="IPR000768">
    <property type="entry name" value="ART"/>
</dbReference>
<dbReference type="GO" id="GO:0106274">
    <property type="term" value="F:NAD+-protein-arginine ADP-ribosyltransferase activity"/>
    <property type="evidence" value="ECO:0007669"/>
    <property type="project" value="UniProtKB-EC"/>
</dbReference>
<dbReference type="InterPro" id="IPR011042">
    <property type="entry name" value="6-blade_b-propeller_TolB-like"/>
</dbReference>
<dbReference type="InterPro" id="IPR001258">
    <property type="entry name" value="NHL_repeat"/>
</dbReference>
<dbReference type="PROSITE" id="PS51996">
    <property type="entry name" value="TR_MART"/>
    <property type="match status" value="1"/>
</dbReference>
<dbReference type="Proteomes" id="UP000663838">
    <property type="component" value="Unassembled WGS sequence"/>
</dbReference>
<evidence type="ECO:0000256" key="3">
    <source>
        <dbReference type="ARBA" id="ARBA00022679"/>
    </source>
</evidence>
<comment type="caution">
    <text evidence="12">The sequence shown here is derived from an EMBL/GenBank/DDBJ whole genome shotgun (WGS) entry which is preliminary data.</text>
</comment>
<dbReference type="GO" id="GO:0016779">
    <property type="term" value="F:nucleotidyltransferase activity"/>
    <property type="evidence" value="ECO:0007669"/>
    <property type="project" value="UniProtKB-KW"/>
</dbReference>
<evidence type="ECO:0000256" key="8">
    <source>
        <dbReference type="ARBA" id="ARBA00047597"/>
    </source>
</evidence>
<evidence type="ECO:0000256" key="10">
    <source>
        <dbReference type="RuleBase" id="RU361228"/>
    </source>
</evidence>
<gene>
    <name evidence="12" type="ORF">TOA249_LOCUS14970</name>
</gene>
<feature type="transmembrane region" description="Helical" evidence="11">
    <location>
        <begin position="435"/>
        <end position="455"/>
    </location>
</feature>
<evidence type="ECO:0000313" key="13">
    <source>
        <dbReference type="Proteomes" id="UP000663838"/>
    </source>
</evidence>
<evidence type="ECO:0000256" key="9">
    <source>
        <dbReference type="PROSITE-ProRule" id="PRU00504"/>
    </source>
</evidence>
<dbReference type="Pfam" id="PF01129">
    <property type="entry name" value="ART"/>
    <property type="match status" value="1"/>
</dbReference>
<evidence type="ECO:0000256" key="2">
    <source>
        <dbReference type="ARBA" id="ARBA00022676"/>
    </source>
</evidence>
<keyword evidence="11" id="KW-0812">Transmembrane</keyword>
<organism evidence="12 13">
    <name type="scientific">Rotaria socialis</name>
    <dbReference type="NCBI Taxonomy" id="392032"/>
    <lineage>
        <taxon>Eukaryota</taxon>
        <taxon>Metazoa</taxon>
        <taxon>Spiralia</taxon>
        <taxon>Gnathifera</taxon>
        <taxon>Rotifera</taxon>
        <taxon>Eurotatoria</taxon>
        <taxon>Bdelloidea</taxon>
        <taxon>Philodinida</taxon>
        <taxon>Philodinidae</taxon>
        <taxon>Rotaria</taxon>
    </lineage>
</organism>
<keyword evidence="11" id="KW-0472">Membrane</keyword>
<evidence type="ECO:0000256" key="5">
    <source>
        <dbReference type="ARBA" id="ARBA00022729"/>
    </source>
</evidence>
<dbReference type="Gene3D" id="2.120.10.30">
    <property type="entry name" value="TolB, C-terminal domain"/>
    <property type="match status" value="1"/>
</dbReference>
<reference evidence="12" key="1">
    <citation type="submission" date="2021-02" db="EMBL/GenBank/DDBJ databases">
        <authorList>
            <person name="Nowell W R."/>
        </authorList>
    </citation>
    <scope>NUCLEOTIDE SEQUENCE</scope>
</reference>
<dbReference type="EMBL" id="CAJOBS010000953">
    <property type="protein sequence ID" value="CAF4665884.1"/>
    <property type="molecule type" value="Genomic_DNA"/>
</dbReference>
<keyword evidence="4" id="KW-0548">Nucleotidyltransferase</keyword>
<keyword evidence="6" id="KW-0677">Repeat</keyword>